<evidence type="ECO:0000313" key="3">
    <source>
        <dbReference type="EMBL" id="KNZ52898.1"/>
    </source>
</evidence>
<feature type="compositionally biased region" description="Gly residues" evidence="1">
    <location>
        <begin position="126"/>
        <end position="135"/>
    </location>
</feature>
<dbReference type="EMBL" id="LAVV01008396">
    <property type="protein sequence ID" value="KNZ52898.1"/>
    <property type="molecule type" value="Genomic_DNA"/>
</dbReference>
<accession>A0A0L6UWK2</accession>
<feature type="compositionally biased region" description="Acidic residues" evidence="1">
    <location>
        <begin position="216"/>
        <end position="227"/>
    </location>
</feature>
<dbReference type="VEuPathDB" id="FungiDB:VP01_3404g1"/>
<gene>
    <name evidence="3" type="ORF">VP01_3404g1</name>
</gene>
<dbReference type="AlphaFoldDB" id="A0A0L6UWK2"/>
<name>A0A0L6UWK2_9BASI</name>
<feature type="compositionally biased region" description="Acidic residues" evidence="1">
    <location>
        <begin position="168"/>
        <end position="182"/>
    </location>
</feature>
<feature type="chain" id="PRO_5005568140" evidence="2">
    <location>
        <begin position="20"/>
        <end position="275"/>
    </location>
</feature>
<feature type="compositionally biased region" description="Polar residues" evidence="1">
    <location>
        <begin position="140"/>
        <end position="149"/>
    </location>
</feature>
<dbReference type="Proteomes" id="UP000037035">
    <property type="component" value="Unassembled WGS sequence"/>
</dbReference>
<sequence length="275" mass="28379">MPSASFALNLLLLLPGTYAHSIDPIVVPRNLLHRRGIDQSTLLENGKAAQKLNAQFSTMDPNSSCKTGDMACISGGFSQCVAGKFVGGPCAQGLKCFALPLLLKKGTTLGCDTEADATSRISNTGATGGLAGNGDTGSTPSLTSNSTKTPPTPDSKGLNQIQSNTTDSDVDLDEHDESDEEPEKAPANNSKVAAGQKSSSRPTNSSSSSPLSNETGSEEADDPDESNDATNNPTNSSSHHTVGSNTAPLKVTSPKDKLKKMAEVVDLDEMNANGA</sequence>
<organism evidence="3 4">
    <name type="scientific">Puccinia sorghi</name>
    <dbReference type="NCBI Taxonomy" id="27349"/>
    <lineage>
        <taxon>Eukaryota</taxon>
        <taxon>Fungi</taxon>
        <taxon>Dikarya</taxon>
        <taxon>Basidiomycota</taxon>
        <taxon>Pucciniomycotina</taxon>
        <taxon>Pucciniomycetes</taxon>
        <taxon>Pucciniales</taxon>
        <taxon>Pucciniaceae</taxon>
        <taxon>Puccinia</taxon>
    </lineage>
</organism>
<keyword evidence="2" id="KW-0732">Signal</keyword>
<feature type="signal peptide" evidence="2">
    <location>
        <begin position="1"/>
        <end position="19"/>
    </location>
</feature>
<feature type="region of interest" description="Disordered" evidence="1">
    <location>
        <begin position="119"/>
        <end position="256"/>
    </location>
</feature>
<proteinExistence type="predicted"/>
<evidence type="ECO:0000313" key="4">
    <source>
        <dbReference type="Proteomes" id="UP000037035"/>
    </source>
</evidence>
<dbReference type="OrthoDB" id="2362516at2759"/>
<protein>
    <submittedName>
        <fullName evidence="3">Uncharacterized protein</fullName>
    </submittedName>
</protein>
<comment type="caution">
    <text evidence="3">The sequence shown here is derived from an EMBL/GenBank/DDBJ whole genome shotgun (WGS) entry which is preliminary data.</text>
</comment>
<evidence type="ECO:0000256" key="1">
    <source>
        <dbReference type="SAM" id="MobiDB-lite"/>
    </source>
</evidence>
<feature type="compositionally biased region" description="Polar residues" evidence="1">
    <location>
        <begin position="157"/>
        <end position="167"/>
    </location>
</feature>
<reference evidence="3 4" key="1">
    <citation type="submission" date="2015-08" db="EMBL/GenBank/DDBJ databases">
        <title>Next Generation Sequencing and Analysis of the Genome of Puccinia sorghi L Schw, the Causal Agent of Maize Common Rust.</title>
        <authorList>
            <person name="Rochi L."/>
            <person name="Burguener G."/>
            <person name="Darino M."/>
            <person name="Turjanski A."/>
            <person name="Kreff E."/>
            <person name="Dieguez M.J."/>
            <person name="Sacco F."/>
        </authorList>
    </citation>
    <scope>NUCLEOTIDE SEQUENCE [LARGE SCALE GENOMIC DNA]</scope>
    <source>
        <strain evidence="3 4">RO10H11247</strain>
    </source>
</reference>
<feature type="compositionally biased region" description="Low complexity" evidence="1">
    <location>
        <begin position="198"/>
        <end position="215"/>
    </location>
</feature>
<keyword evidence="4" id="KW-1185">Reference proteome</keyword>
<evidence type="ECO:0000256" key="2">
    <source>
        <dbReference type="SAM" id="SignalP"/>
    </source>
</evidence>
<feature type="compositionally biased region" description="Polar residues" evidence="1">
    <location>
        <begin position="228"/>
        <end position="247"/>
    </location>
</feature>